<dbReference type="EMBL" id="KZ819325">
    <property type="protein sequence ID" value="PWN21410.1"/>
    <property type="molecule type" value="Genomic_DNA"/>
</dbReference>
<feature type="repeat" description="WD" evidence="6">
    <location>
        <begin position="73"/>
        <end position="114"/>
    </location>
</feature>
<dbReference type="AlphaFoldDB" id="A0A316U836"/>
<dbReference type="InterPro" id="IPR001680">
    <property type="entry name" value="WD40_rpt"/>
</dbReference>
<dbReference type="SMART" id="SM00320">
    <property type="entry name" value="WD40"/>
    <property type="match status" value="6"/>
</dbReference>
<dbReference type="Proteomes" id="UP000245942">
    <property type="component" value="Unassembled WGS sequence"/>
</dbReference>
<evidence type="ECO:0000313" key="7">
    <source>
        <dbReference type="EMBL" id="PWN21410.1"/>
    </source>
</evidence>
<reference evidence="7 8" key="1">
    <citation type="journal article" date="2018" name="Mol. Biol. Evol.">
        <title>Broad Genomic Sampling Reveals a Smut Pathogenic Ancestry of the Fungal Clade Ustilaginomycotina.</title>
        <authorList>
            <person name="Kijpornyongpan T."/>
            <person name="Mondo S.J."/>
            <person name="Barry K."/>
            <person name="Sandor L."/>
            <person name="Lee J."/>
            <person name="Lipzen A."/>
            <person name="Pangilinan J."/>
            <person name="LaButti K."/>
            <person name="Hainaut M."/>
            <person name="Henrissat B."/>
            <person name="Grigoriev I.V."/>
            <person name="Spatafora J.W."/>
            <person name="Aime M.C."/>
        </authorList>
    </citation>
    <scope>NUCLEOTIDE SEQUENCE [LARGE SCALE GENOMIC DNA]</scope>
    <source>
        <strain evidence="7 8">MCA 4718</strain>
    </source>
</reference>
<dbReference type="Pfam" id="PF00400">
    <property type="entry name" value="WD40"/>
    <property type="match status" value="2"/>
</dbReference>
<dbReference type="PROSITE" id="PS00678">
    <property type="entry name" value="WD_REPEATS_1"/>
    <property type="match status" value="1"/>
</dbReference>
<keyword evidence="2" id="KW-0963">Cytoplasm</keyword>
<dbReference type="InterPro" id="IPR020472">
    <property type="entry name" value="WD40_PAC1"/>
</dbReference>
<evidence type="ECO:0000313" key="8">
    <source>
        <dbReference type="Proteomes" id="UP000245942"/>
    </source>
</evidence>
<dbReference type="STRING" id="1684307.A0A316U836"/>
<dbReference type="InterPro" id="IPR015943">
    <property type="entry name" value="WD40/YVTN_repeat-like_dom_sf"/>
</dbReference>
<evidence type="ECO:0000256" key="1">
    <source>
        <dbReference type="ARBA" id="ARBA00004496"/>
    </source>
</evidence>
<comment type="subcellular location">
    <subcellularLocation>
        <location evidence="1">Cytoplasm</location>
    </subcellularLocation>
</comment>
<sequence length="330" mass="35795">MTNKPSSARPLPRRCQLTLRAHTGPCHVARYDSNGRYLLTAGTDRTIKLWNASSAADSSSSDAAQPPPIKTYSSGHSYEILALDVSSDNSRFTSGGGDKNVLLWDVATSTILRRFSAHEGRINDVRFAGPTSAQGSSVLCTVGFDAILRFYDLRAQGAWRPIMECKEAKDAIQTMAIRGEEIWTGSVDGIVRCYDMRKGEVREDTVDEPIVSIHVSTSGSLLLVSTTASIHRLFDTSDGSLLQTFTGHTNTSYRCHSTLTSTEDAVLAGDEKGRLRGWDVLSGKETDVANGRASTMSEHDKTILWTECNPKKLGEVVTSAADGSVKVWSG</sequence>
<keyword evidence="8" id="KW-1185">Reference proteome</keyword>
<dbReference type="PROSITE" id="PS50294">
    <property type="entry name" value="WD_REPEATS_REGION"/>
    <property type="match status" value="3"/>
</dbReference>
<dbReference type="PROSITE" id="PS50082">
    <property type="entry name" value="WD_REPEATS_2"/>
    <property type="match status" value="3"/>
</dbReference>
<dbReference type="InterPro" id="IPR051980">
    <property type="entry name" value="WD_repeat_MORG1"/>
</dbReference>
<proteinExistence type="inferred from homology"/>
<keyword evidence="3 6" id="KW-0853">WD repeat</keyword>
<dbReference type="PANTHER" id="PTHR22842">
    <property type="entry name" value="WD40 REPEAT PROTEIN"/>
    <property type="match status" value="1"/>
</dbReference>
<comment type="similarity">
    <text evidence="5">Belongs to the WD repeat MORG1 family.</text>
</comment>
<keyword evidence="4" id="KW-0677">Repeat</keyword>
<feature type="repeat" description="WD" evidence="6">
    <location>
        <begin position="316"/>
        <end position="330"/>
    </location>
</feature>
<gene>
    <name evidence="7" type="ORF">BCV69DRAFT_248226</name>
</gene>
<evidence type="ECO:0000256" key="5">
    <source>
        <dbReference type="ARBA" id="ARBA00038145"/>
    </source>
</evidence>
<evidence type="ECO:0000256" key="2">
    <source>
        <dbReference type="ARBA" id="ARBA00022490"/>
    </source>
</evidence>
<dbReference type="OrthoDB" id="1068471at2759"/>
<dbReference type="InterPro" id="IPR036322">
    <property type="entry name" value="WD40_repeat_dom_sf"/>
</dbReference>
<dbReference type="PANTHER" id="PTHR22842:SF3">
    <property type="entry name" value="WD REPEAT DOMAIN-CONTAINING PROTEIN 83"/>
    <property type="match status" value="1"/>
</dbReference>
<evidence type="ECO:0000256" key="6">
    <source>
        <dbReference type="PROSITE-ProRule" id="PRU00221"/>
    </source>
</evidence>
<evidence type="ECO:0000256" key="3">
    <source>
        <dbReference type="ARBA" id="ARBA00022574"/>
    </source>
</evidence>
<protein>
    <submittedName>
        <fullName evidence="7">WD40 repeat-like protein</fullName>
    </submittedName>
</protein>
<dbReference type="GO" id="GO:0005737">
    <property type="term" value="C:cytoplasm"/>
    <property type="evidence" value="ECO:0007669"/>
    <property type="project" value="UniProtKB-SubCell"/>
</dbReference>
<dbReference type="PRINTS" id="PR00320">
    <property type="entry name" value="GPROTEINBRPT"/>
</dbReference>
<accession>A0A316U836</accession>
<organism evidence="7 8">
    <name type="scientific">Pseudomicrostroma glucosiphilum</name>
    <dbReference type="NCBI Taxonomy" id="1684307"/>
    <lineage>
        <taxon>Eukaryota</taxon>
        <taxon>Fungi</taxon>
        <taxon>Dikarya</taxon>
        <taxon>Basidiomycota</taxon>
        <taxon>Ustilaginomycotina</taxon>
        <taxon>Exobasidiomycetes</taxon>
        <taxon>Microstromatales</taxon>
        <taxon>Microstromatales incertae sedis</taxon>
        <taxon>Pseudomicrostroma</taxon>
    </lineage>
</organism>
<dbReference type="SUPFAM" id="SSF50978">
    <property type="entry name" value="WD40 repeat-like"/>
    <property type="match status" value="1"/>
</dbReference>
<dbReference type="GO" id="GO:0000398">
    <property type="term" value="P:mRNA splicing, via spliceosome"/>
    <property type="evidence" value="ECO:0007669"/>
    <property type="project" value="TreeGrafter"/>
</dbReference>
<feature type="repeat" description="WD" evidence="6">
    <location>
        <begin position="19"/>
        <end position="60"/>
    </location>
</feature>
<name>A0A316U836_9BASI</name>
<dbReference type="InterPro" id="IPR019775">
    <property type="entry name" value="WD40_repeat_CS"/>
</dbReference>
<dbReference type="Gene3D" id="2.130.10.10">
    <property type="entry name" value="YVTN repeat-like/Quinoprotein amine dehydrogenase"/>
    <property type="match status" value="1"/>
</dbReference>
<dbReference type="GeneID" id="37012019"/>
<dbReference type="GO" id="GO:0071013">
    <property type="term" value="C:catalytic step 2 spliceosome"/>
    <property type="evidence" value="ECO:0007669"/>
    <property type="project" value="TreeGrafter"/>
</dbReference>
<evidence type="ECO:0000256" key="4">
    <source>
        <dbReference type="ARBA" id="ARBA00022737"/>
    </source>
</evidence>
<dbReference type="RefSeq" id="XP_025348570.1">
    <property type="nucleotide sequence ID" value="XM_025490285.1"/>
</dbReference>